<dbReference type="SUPFAM" id="SSF55811">
    <property type="entry name" value="Nudix"/>
    <property type="match status" value="1"/>
</dbReference>
<evidence type="ECO:0000259" key="1">
    <source>
        <dbReference type="PROSITE" id="PS51462"/>
    </source>
</evidence>
<dbReference type="PANTHER" id="PTHR10885">
    <property type="entry name" value="ISOPENTENYL-DIPHOSPHATE DELTA-ISOMERASE"/>
    <property type="match status" value="1"/>
</dbReference>
<evidence type="ECO:0000313" key="3">
    <source>
        <dbReference type="Proteomes" id="UP001252186"/>
    </source>
</evidence>
<dbReference type="Proteomes" id="UP001252186">
    <property type="component" value="Unassembled WGS sequence"/>
</dbReference>
<proteinExistence type="predicted"/>
<sequence length="178" mass="21059">MTDELIDILNKDYSFQKTALKSEAHKYGWLHASVHIWFYTETEELLLQKRSATKIAFPNVWDVSVAGHIGTKESPLESALREIKEEIGLEIEKESLKPIGTYHEHQQFNPAYIDNELHYIYKCKLEKRFSELKIQKEELTALKLIPIKLFRQEIKELNHDYAKHPTDYYLQILNNLEQ</sequence>
<reference evidence="2 3" key="1">
    <citation type="submission" date="2023-09" db="EMBL/GenBank/DDBJ databases">
        <authorList>
            <person name="Rey-Velasco X."/>
        </authorList>
    </citation>
    <scope>NUCLEOTIDE SEQUENCE [LARGE SCALE GENOMIC DNA]</scope>
    <source>
        <strain evidence="2 3">P050</strain>
    </source>
</reference>
<feature type="domain" description="Nudix hydrolase" evidence="1">
    <location>
        <begin position="29"/>
        <end position="174"/>
    </location>
</feature>
<dbReference type="RefSeq" id="WP_311593869.1">
    <property type="nucleotide sequence ID" value="NZ_JAVRHV010000006.1"/>
</dbReference>
<comment type="caution">
    <text evidence="2">The sequence shown here is derived from an EMBL/GenBank/DDBJ whole genome shotgun (WGS) entry which is preliminary data.</text>
</comment>
<evidence type="ECO:0000313" key="2">
    <source>
        <dbReference type="EMBL" id="MDT0553782.1"/>
    </source>
</evidence>
<dbReference type="InterPro" id="IPR015797">
    <property type="entry name" value="NUDIX_hydrolase-like_dom_sf"/>
</dbReference>
<organism evidence="2 3">
    <name type="scientific">Urechidicola vernalis</name>
    <dbReference type="NCBI Taxonomy" id="3075600"/>
    <lineage>
        <taxon>Bacteria</taxon>
        <taxon>Pseudomonadati</taxon>
        <taxon>Bacteroidota</taxon>
        <taxon>Flavobacteriia</taxon>
        <taxon>Flavobacteriales</taxon>
        <taxon>Flavobacteriaceae</taxon>
        <taxon>Urechidicola</taxon>
    </lineage>
</organism>
<dbReference type="PANTHER" id="PTHR10885:SF20">
    <property type="entry name" value="NUDIX HYDROLASE DOMAIN-CONTAINING PROTEIN"/>
    <property type="match status" value="1"/>
</dbReference>
<dbReference type="CDD" id="cd04692">
    <property type="entry name" value="NUDIX_Hydrolase"/>
    <property type="match status" value="1"/>
</dbReference>
<gene>
    <name evidence="2" type="ORF">RM519_11035</name>
</gene>
<name>A0ABU2Y6W7_9FLAO</name>
<accession>A0ABU2Y6W7</accession>
<dbReference type="Gene3D" id="3.90.79.10">
    <property type="entry name" value="Nucleoside Triphosphate Pyrophosphohydrolase"/>
    <property type="match status" value="1"/>
</dbReference>
<protein>
    <submittedName>
        <fullName evidence="2">NUDIX domain-containing protein</fullName>
    </submittedName>
</protein>
<dbReference type="PROSITE" id="PS51462">
    <property type="entry name" value="NUDIX"/>
    <property type="match status" value="1"/>
</dbReference>
<dbReference type="InterPro" id="IPR000086">
    <property type="entry name" value="NUDIX_hydrolase_dom"/>
</dbReference>
<keyword evidence="3" id="KW-1185">Reference proteome</keyword>
<dbReference type="EMBL" id="JAVRHV010000006">
    <property type="protein sequence ID" value="MDT0553782.1"/>
    <property type="molecule type" value="Genomic_DNA"/>
</dbReference>
<dbReference type="Pfam" id="PF00293">
    <property type="entry name" value="NUDIX"/>
    <property type="match status" value="1"/>
</dbReference>